<evidence type="ECO:0000313" key="12">
    <source>
        <dbReference type="Proteomes" id="UP000266389"/>
    </source>
</evidence>
<feature type="active site" description="Proton acceptor" evidence="7 8">
    <location>
        <position position="25"/>
    </location>
</feature>
<evidence type="ECO:0000256" key="5">
    <source>
        <dbReference type="ARBA" id="ARBA00012060"/>
    </source>
</evidence>
<comment type="catalytic activity">
    <reaction evidence="1 7">
        <text>3-dehydroquinate = 3-dehydroshikimate + H2O</text>
        <dbReference type="Rhea" id="RHEA:21096"/>
        <dbReference type="ChEBI" id="CHEBI:15377"/>
        <dbReference type="ChEBI" id="CHEBI:16630"/>
        <dbReference type="ChEBI" id="CHEBI:32364"/>
        <dbReference type="EC" id="4.2.1.10"/>
    </reaction>
</comment>
<dbReference type="PANTHER" id="PTHR21272:SF3">
    <property type="entry name" value="CATABOLIC 3-DEHYDROQUINASE"/>
    <property type="match status" value="1"/>
</dbReference>
<comment type="similarity">
    <text evidence="3 7">Belongs to the type-II 3-dehydroquinase family.</text>
</comment>
<dbReference type="EMBL" id="PHFL01000010">
    <property type="protein sequence ID" value="RFM25099.1"/>
    <property type="molecule type" value="Genomic_DNA"/>
</dbReference>
<feature type="binding site" evidence="7 9">
    <location>
        <position position="76"/>
    </location>
    <ligand>
        <name>substrate</name>
    </ligand>
</feature>
<evidence type="ECO:0000256" key="1">
    <source>
        <dbReference type="ARBA" id="ARBA00001864"/>
    </source>
</evidence>
<evidence type="ECO:0000256" key="10">
    <source>
        <dbReference type="PIRSR" id="PIRSR001399-3"/>
    </source>
</evidence>
<dbReference type="NCBIfam" id="NF003805">
    <property type="entry name" value="PRK05395.1-2"/>
    <property type="match status" value="1"/>
</dbReference>
<organism evidence="11 12">
    <name type="scientific">Candidatus Thermochlorobacter aerophilus</name>
    <dbReference type="NCBI Taxonomy" id="1868324"/>
    <lineage>
        <taxon>Bacteria</taxon>
        <taxon>Pseudomonadati</taxon>
        <taxon>Chlorobiota</taxon>
        <taxon>Chlorobiia</taxon>
        <taxon>Chlorobiales</taxon>
        <taxon>Candidatus Thermochlorobacteriaceae</taxon>
        <taxon>Candidatus Thermochlorobacter</taxon>
    </lineage>
</organism>
<dbReference type="NCBIfam" id="TIGR01088">
    <property type="entry name" value="aroQ"/>
    <property type="match status" value="1"/>
</dbReference>
<evidence type="ECO:0000256" key="9">
    <source>
        <dbReference type="PIRSR" id="PIRSR001399-2"/>
    </source>
</evidence>
<dbReference type="HAMAP" id="MF_00169">
    <property type="entry name" value="AroQ"/>
    <property type="match status" value="1"/>
</dbReference>
<feature type="binding site" evidence="7 9">
    <location>
        <position position="82"/>
    </location>
    <ligand>
        <name>substrate</name>
    </ligand>
</feature>
<dbReference type="Proteomes" id="UP000266389">
    <property type="component" value="Unassembled WGS sequence"/>
</dbReference>
<dbReference type="EC" id="4.2.1.10" evidence="5 7"/>
<dbReference type="GO" id="GO:0008652">
    <property type="term" value="P:amino acid biosynthetic process"/>
    <property type="evidence" value="ECO:0007669"/>
    <property type="project" value="UniProtKB-KW"/>
</dbReference>
<feature type="binding site" evidence="7 9">
    <location>
        <position position="113"/>
    </location>
    <ligand>
        <name>substrate</name>
    </ligand>
</feature>
<evidence type="ECO:0000313" key="11">
    <source>
        <dbReference type="EMBL" id="RFM25099.1"/>
    </source>
</evidence>
<dbReference type="GO" id="GO:0003855">
    <property type="term" value="F:3-dehydroquinate dehydratase activity"/>
    <property type="evidence" value="ECO:0007669"/>
    <property type="project" value="UniProtKB-UniRule"/>
</dbReference>
<dbReference type="Pfam" id="PF01220">
    <property type="entry name" value="DHquinase_II"/>
    <property type="match status" value="1"/>
</dbReference>
<proteinExistence type="inferred from homology"/>
<feature type="site" description="Transition state stabilizer" evidence="7 10">
    <location>
        <position position="20"/>
    </location>
</feature>
<evidence type="ECO:0000256" key="8">
    <source>
        <dbReference type="PIRSR" id="PIRSR001399-1"/>
    </source>
</evidence>
<dbReference type="CDD" id="cd00466">
    <property type="entry name" value="DHQase_II"/>
    <property type="match status" value="1"/>
</dbReference>
<feature type="binding site" evidence="7 9">
    <location>
        <begin position="103"/>
        <end position="104"/>
    </location>
    <ligand>
        <name>substrate</name>
    </ligand>
</feature>
<dbReference type="InterPro" id="IPR001874">
    <property type="entry name" value="DHquinase_II"/>
</dbReference>
<protein>
    <recommendedName>
        <fullName evidence="5 7">3-dehydroquinate dehydratase</fullName>
        <shortName evidence="7">3-dehydroquinase</shortName>
        <ecNumber evidence="5 7">4.2.1.10</ecNumber>
    </recommendedName>
    <alternativeName>
        <fullName evidence="7">Type II DHQase</fullName>
    </alternativeName>
</protein>
<comment type="function">
    <text evidence="7">Catalyzes a trans-dehydration via an enolate intermediate.</text>
</comment>
<dbReference type="AlphaFoldDB" id="A0A395M2Q6"/>
<evidence type="ECO:0000256" key="4">
    <source>
        <dbReference type="ARBA" id="ARBA00011193"/>
    </source>
</evidence>
<evidence type="ECO:0000256" key="3">
    <source>
        <dbReference type="ARBA" id="ARBA00011037"/>
    </source>
</evidence>
<evidence type="ECO:0000256" key="6">
    <source>
        <dbReference type="ARBA" id="ARBA00023239"/>
    </source>
</evidence>
<dbReference type="GO" id="GO:0009073">
    <property type="term" value="P:aromatic amino acid family biosynthetic process"/>
    <property type="evidence" value="ECO:0007669"/>
    <property type="project" value="UniProtKB-KW"/>
</dbReference>
<gene>
    <name evidence="7 11" type="primary">aroQ</name>
    <name evidence="11" type="ORF">D0433_02690</name>
</gene>
<dbReference type="NCBIfam" id="NF003807">
    <property type="entry name" value="PRK05395.1-4"/>
    <property type="match status" value="1"/>
</dbReference>
<feature type="binding site" evidence="7 9">
    <location>
        <position position="89"/>
    </location>
    <ligand>
        <name>substrate</name>
    </ligand>
</feature>
<dbReference type="GO" id="GO:0019631">
    <property type="term" value="P:quinate catabolic process"/>
    <property type="evidence" value="ECO:0007669"/>
    <property type="project" value="TreeGrafter"/>
</dbReference>
<evidence type="ECO:0000256" key="2">
    <source>
        <dbReference type="ARBA" id="ARBA00004902"/>
    </source>
</evidence>
<dbReference type="PANTHER" id="PTHR21272">
    <property type="entry name" value="CATABOLIC 3-DEHYDROQUINASE"/>
    <property type="match status" value="1"/>
</dbReference>
<dbReference type="PIRSF" id="PIRSF001399">
    <property type="entry name" value="DHquinase_II"/>
    <property type="match status" value="1"/>
</dbReference>
<comment type="pathway">
    <text evidence="2 7">Metabolic intermediate biosynthesis; chorismate biosynthesis; chorismate from D-erythrose 4-phosphate and phosphoenolpyruvate: step 3/7.</text>
</comment>
<dbReference type="Gene3D" id="3.40.50.9100">
    <property type="entry name" value="Dehydroquinase, class II"/>
    <property type="match status" value="1"/>
</dbReference>
<reference evidence="11 12" key="1">
    <citation type="journal article" date="2011" name="ISME J.">
        <title>Community ecology of hot spring cyanobacterial mats: predominant populations and their functional potential.</title>
        <authorList>
            <person name="Klatt C.G."/>
            <person name="Wood J.M."/>
            <person name="Rusch D.B."/>
            <person name="Bateson M.M."/>
            <person name="Hamamura N."/>
            <person name="Heidelberg J.F."/>
            <person name="Grossman A.R."/>
            <person name="Bhaya D."/>
            <person name="Cohan F.M."/>
            <person name="Kuhl M."/>
            <person name="Bryant D.A."/>
            <person name="Ward D.M."/>
        </authorList>
    </citation>
    <scope>NUCLEOTIDE SEQUENCE [LARGE SCALE GENOMIC DNA]</scope>
    <source>
        <strain evidence="11">OS</strain>
    </source>
</reference>
<name>A0A395M2Q6_9BACT</name>
<dbReference type="SUPFAM" id="SSF52304">
    <property type="entry name" value="Type II 3-dehydroquinate dehydratase"/>
    <property type="match status" value="1"/>
</dbReference>
<evidence type="ECO:0000256" key="7">
    <source>
        <dbReference type="HAMAP-Rule" id="MF_00169"/>
    </source>
</evidence>
<accession>A0A395M2Q6</accession>
<dbReference type="InterPro" id="IPR036441">
    <property type="entry name" value="DHquinase_II_sf"/>
</dbReference>
<dbReference type="UniPathway" id="UPA00053">
    <property type="reaction ID" value="UER00086"/>
</dbReference>
<dbReference type="GO" id="GO:0009423">
    <property type="term" value="P:chorismate biosynthetic process"/>
    <property type="evidence" value="ECO:0007669"/>
    <property type="project" value="UniProtKB-UniRule"/>
</dbReference>
<feature type="active site" description="Proton donor" evidence="7 8">
    <location>
        <position position="102"/>
    </location>
</feature>
<keyword evidence="7" id="KW-0057">Aromatic amino acid biosynthesis</keyword>
<keyword evidence="7" id="KW-0028">Amino-acid biosynthesis</keyword>
<comment type="subunit">
    <text evidence="4 7">Homododecamer.</text>
</comment>
<comment type="caution">
    <text evidence="11">The sequence shown here is derived from an EMBL/GenBank/DDBJ whole genome shotgun (WGS) entry which is preliminary data.</text>
</comment>
<keyword evidence="6 7" id="KW-0456">Lyase</keyword>
<sequence>MPTVSLLVLNGANLSRLGKREPQHYGTCSLQEINARLVSRFPDIHLEFFQSEHEGALIEKLYEAEDQGKIHGVVLNAGAYTHYSLALRDAISAIKLPVVEVHLSNIYAREAFRRVSVLSEVCIGVISGFGEESYALGILALLHHLKHAAHRSGAIAYS</sequence>